<feature type="region of interest" description="Disordered" evidence="1">
    <location>
        <begin position="1"/>
        <end position="50"/>
    </location>
</feature>
<reference evidence="2 3" key="1">
    <citation type="journal article" date="2020" name="Nature">
        <title>Six reference-quality genomes reveal evolution of bat adaptations.</title>
        <authorList>
            <person name="Jebb D."/>
            <person name="Huang Z."/>
            <person name="Pippel M."/>
            <person name="Hughes G.M."/>
            <person name="Lavrichenko K."/>
            <person name="Devanna P."/>
            <person name="Winkler S."/>
            <person name="Jermiin L.S."/>
            <person name="Skirmuntt E.C."/>
            <person name="Katzourakis A."/>
            <person name="Burkitt-Gray L."/>
            <person name="Ray D.A."/>
            <person name="Sullivan K.A.M."/>
            <person name="Roscito J.G."/>
            <person name="Kirilenko B.M."/>
            <person name="Davalos L.M."/>
            <person name="Corthals A.P."/>
            <person name="Power M.L."/>
            <person name="Jones G."/>
            <person name="Ransome R.D."/>
            <person name="Dechmann D.K.N."/>
            <person name="Locatelli A.G."/>
            <person name="Puechmaille S.J."/>
            <person name="Fedrigo O."/>
            <person name="Jarvis E.D."/>
            <person name="Hiller M."/>
            <person name="Vernes S.C."/>
            <person name="Myers E.W."/>
            <person name="Teeling E.C."/>
        </authorList>
    </citation>
    <scope>NUCLEOTIDE SEQUENCE [LARGE SCALE GENOMIC DNA]</scope>
    <source>
        <strain evidence="2">MRouAeg1</strain>
        <tissue evidence="2">Muscle</tissue>
    </source>
</reference>
<gene>
    <name evidence="2" type="ORF">HJG63_011437</name>
</gene>
<feature type="compositionally biased region" description="Low complexity" evidence="1">
    <location>
        <begin position="29"/>
        <end position="41"/>
    </location>
</feature>
<sequence>MTAPGRGLPGQPEAGRGIRSSETQREGVSSADPCSSNSSPKSRPPVPPSATVCGGAAFKETLSVPQGPLPSASCSWLRVPLCSGVECVRLYLPAGRPLLENNRGRDSWMKGSRESVTPKHACLGDVGRSGWFILRNSLRVGSRVI</sequence>
<dbReference type="Proteomes" id="UP000593571">
    <property type="component" value="Unassembled WGS sequence"/>
</dbReference>
<dbReference type="EMBL" id="JACASE010000005">
    <property type="protein sequence ID" value="KAF6466160.1"/>
    <property type="molecule type" value="Genomic_DNA"/>
</dbReference>
<accession>A0A7J8H232</accession>
<dbReference type="AlphaFoldDB" id="A0A7J8H232"/>
<evidence type="ECO:0000313" key="2">
    <source>
        <dbReference type="EMBL" id="KAF6466160.1"/>
    </source>
</evidence>
<comment type="caution">
    <text evidence="2">The sequence shown here is derived from an EMBL/GenBank/DDBJ whole genome shotgun (WGS) entry which is preliminary data.</text>
</comment>
<evidence type="ECO:0000313" key="3">
    <source>
        <dbReference type="Proteomes" id="UP000593571"/>
    </source>
</evidence>
<evidence type="ECO:0000256" key="1">
    <source>
        <dbReference type="SAM" id="MobiDB-lite"/>
    </source>
</evidence>
<organism evidence="2 3">
    <name type="scientific">Rousettus aegyptiacus</name>
    <name type="common">Egyptian fruit bat</name>
    <name type="synonym">Pteropus aegyptiacus</name>
    <dbReference type="NCBI Taxonomy" id="9407"/>
    <lineage>
        <taxon>Eukaryota</taxon>
        <taxon>Metazoa</taxon>
        <taxon>Chordata</taxon>
        <taxon>Craniata</taxon>
        <taxon>Vertebrata</taxon>
        <taxon>Euteleostomi</taxon>
        <taxon>Mammalia</taxon>
        <taxon>Eutheria</taxon>
        <taxon>Laurasiatheria</taxon>
        <taxon>Chiroptera</taxon>
        <taxon>Yinpterochiroptera</taxon>
        <taxon>Pteropodoidea</taxon>
        <taxon>Pteropodidae</taxon>
        <taxon>Rousettinae</taxon>
        <taxon>Rousettus</taxon>
    </lineage>
</organism>
<protein>
    <submittedName>
        <fullName evidence="2">Uncharacterized protein</fullName>
    </submittedName>
</protein>
<name>A0A7J8H232_ROUAE</name>
<proteinExistence type="predicted"/>
<keyword evidence="3" id="KW-1185">Reference proteome</keyword>